<evidence type="ECO:0000313" key="2">
    <source>
        <dbReference type="EMBL" id="KZE74354.1"/>
    </source>
</evidence>
<dbReference type="EMBL" id="LQNU01000092">
    <property type="protein sequence ID" value="KZE74354.1"/>
    <property type="molecule type" value="Genomic_DNA"/>
</dbReference>
<protein>
    <submittedName>
        <fullName evidence="2">Uncharacterized protein</fullName>
    </submittedName>
</protein>
<sequence length="334" mass="38245">MSLEGQENNETNLPDINQVTDESVLSYLKEKGHEVSSIDELFAKPEPIIETKEVNPYEDILDDDDKAYLNYKKETGRSRKEYEALQTNLDEVSPLSYAREQVLRESGLNLNKEQIDEYLETKLGISDINELTTSDLIELSKYGKSIKDARIEEQSKYRQPVQSKTEISQQQNSNQDELVQLANGTFMKKSDYEIAQQNQDKHNQMVKEAVNSVTAASFKVNIDDNGEQRELNYNYDYSDNDRSSAMSIVSDLGKFVQDTYQGEAGFNHKQFAEDVFWLDPKNREGVISSIVHKVRAEAIEEVMKQRGNVNYRTQTNNLSNTEKPGIKIVNINDI</sequence>
<dbReference type="AlphaFoldDB" id="A0A165QBH6"/>
<reference evidence="2 3" key="1">
    <citation type="submission" date="2016-01" db="EMBL/GenBank/DDBJ databases">
        <title>Whole genome sequencing of Myroides marinus L41.</title>
        <authorList>
            <person name="Hong K.W."/>
        </authorList>
    </citation>
    <scope>NUCLEOTIDE SEQUENCE [LARGE SCALE GENOMIC DNA]</scope>
    <source>
        <strain evidence="2 3">L41</strain>
    </source>
</reference>
<evidence type="ECO:0000256" key="1">
    <source>
        <dbReference type="SAM" id="MobiDB-lite"/>
    </source>
</evidence>
<gene>
    <name evidence="2" type="ORF">AV926_17675</name>
</gene>
<organism evidence="2 3">
    <name type="scientific">Myroides marinus</name>
    <dbReference type="NCBI Taxonomy" id="703342"/>
    <lineage>
        <taxon>Bacteria</taxon>
        <taxon>Pseudomonadati</taxon>
        <taxon>Bacteroidota</taxon>
        <taxon>Flavobacteriia</taxon>
        <taxon>Flavobacteriales</taxon>
        <taxon>Flavobacteriaceae</taxon>
        <taxon>Myroides</taxon>
    </lineage>
</organism>
<name>A0A165QBH6_9FLAO</name>
<dbReference type="Proteomes" id="UP000076630">
    <property type="component" value="Unassembled WGS sequence"/>
</dbReference>
<dbReference type="RefSeq" id="WP_038988507.1">
    <property type="nucleotide sequence ID" value="NZ_JWJO01000129.1"/>
</dbReference>
<proteinExistence type="predicted"/>
<feature type="compositionally biased region" description="Polar residues" evidence="1">
    <location>
        <begin position="160"/>
        <end position="174"/>
    </location>
</feature>
<comment type="caution">
    <text evidence="2">The sequence shown here is derived from an EMBL/GenBank/DDBJ whole genome shotgun (WGS) entry which is preliminary data.</text>
</comment>
<evidence type="ECO:0000313" key="3">
    <source>
        <dbReference type="Proteomes" id="UP000076630"/>
    </source>
</evidence>
<feature type="region of interest" description="Disordered" evidence="1">
    <location>
        <begin position="153"/>
        <end position="174"/>
    </location>
</feature>
<accession>A0A165QBH6</accession>
<keyword evidence="3" id="KW-1185">Reference proteome</keyword>